<protein>
    <submittedName>
        <fullName evidence="3">Intradiol ring-cleavage dioxygenase</fullName>
    </submittedName>
</protein>
<dbReference type="Gene3D" id="2.60.130.10">
    <property type="entry name" value="Aromatic compound dioxygenase"/>
    <property type="match status" value="1"/>
</dbReference>
<dbReference type="AlphaFoldDB" id="A0A6A6GLU0"/>
<dbReference type="Proteomes" id="UP000799538">
    <property type="component" value="Unassembled WGS sequence"/>
</dbReference>
<feature type="region of interest" description="Disordered" evidence="1">
    <location>
        <begin position="360"/>
        <end position="560"/>
    </location>
</feature>
<evidence type="ECO:0000313" key="4">
    <source>
        <dbReference type="Proteomes" id="UP000799538"/>
    </source>
</evidence>
<dbReference type="GO" id="GO:0005506">
    <property type="term" value="F:iron ion binding"/>
    <property type="evidence" value="ECO:0007669"/>
    <property type="project" value="InterPro"/>
</dbReference>
<keyword evidence="2" id="KW-0732">Signal</keyword>
<feature type="compositionally biased region" description="Gly residues" evidence="1">
    <location>
        <begin position="362"/>
        <end position="382"/>
    </location>
</feature>
<dbReference type="InterPro" id="IPR015889">
    <property type="entry name" value="Intradiol_dOase_core"/>
</dbReference>
<feature type="compositionally biased region" description="Basic residues" evidence="1">
    <location>
        <begin position="522"/>
        <end position="552"/>
    </location>
</feature>
<proteinExistence type="predicted"/>
<evidence type="ECO:0000256" key="1">
    <source>
        <dbReference type="SAM" id="MobiDB-lite"/>
    </source>
</evidence>
<keyword evidence="3" id="KW-0560">Oxidoreductase</keyword>
<evidence type="ECO:0000313" key="3">
    <source>
        <dbReference type="EMBL" id="KAF2226631.1"/>
    </source>
</evidence>
<evidence type="ECO:0000256" key="2">
    <source>
        <dbReference type="SAM" id="SignalP"/>
    </source>
</evidence>
<feature type="compositionally biased region" description="Gly residues" evidence="1">
    <location>
        <begin position="417"/>
        <end position="456"/>
    </location>
</feature>
<accession>A0A6A6GLU0</accession>
<dbReference type="SUPFAM" id="SSF49482">
    <property type="entry name" value="Aromatic compound dioxygenase"/>
    <property type="match status" value="1"/>
</dbReference>
<feature type="compositionally biased region" description="Basic residues" evidence="1">
    <location>
        <begin position="501"/>
        <end position="515"/>
    </location>
</feature>
<dbReference type="OrthoDB" id="121380at2759"/>
<gene>
    <name evidence="3" type="ORF">BDZ85DRAFT_305775</name>
</gene>
<dbReference type="GO" id="GO:0016702">
    <property type="term" value="F:oxidoreductase activity, acting on single donors with incorporation of molecular oxygen, incorporation of two atoms of oxygen"/>
    <property type="evidence" value="ECO:0007669"/>
    <property type="project" value="InterPro"/>
</dbReference>
<dbReference type="CDD" id="cd03457">
    <property type="entry name" value="intradiol_dioxygenase_like"/>
    <property type="match status" value="1"/>
</dbReference>
<feature type="compositionally biased region" description="Low complexity" evidence="1">
    <location>
        <begin position="386"/>
        <end position="416"/>
    </location>
</feature>
<keyword evidence="3" id="KW-0223">Dioxygenase</keyword>
<name>A0A6A6GLU0_9PEZI</name>
<dbReference type="PANTHER" id="PTHR34315:SF1">
    <property type="entry name" value="INTRADIOL RING-CLEAVAGE DIOXYGENASES DOMAIN-CONTAINING PROTEIN-RELATED"/>
    <property type="match status" value="1"/>
</dbReference>
<keyword evidence="4" id="KW-1185">Reference proteome</keyword>
<feature type="compositionally biased region" description="Low complexity" evidence="1">
    <location>
        <begin position="457"/>
        <end position="500"/>
    </location>
</feature>
<dbReference type="EMBL" id="ML992502">
    <property type="protein sequence ID" value="KAF2226631.1"/>
    <property type="molecule type" value="Genomic_DNA"/>
</dbReference>
<feature type="chain" id="PRO_5025547466" evidence="2">
    <location>
        <begin position="21"/>
        <end position="560"/>
    </location>
</feature>
<reference evidence="4" key="1">
    <citation type="journal article" date="2020" name="Stud. Mycol.">
        <title>101 Dothideomycetes genomes: A test case for predicting lifestyles and emergence of pathogens.</title>
        <authorList>
            <person name="Haridas S."/>
            <person name="Albert R."/>
            <person name="Binder M."/>
            <person name="Bloem J."/>
            <person name="LaButti K."/>
            <person name="Salamov A."/>
            <person name="Andreopoulos B."/>
            <person name="Baker S."/>
            <person name="Barry K."/>
            <person name="Bills G."/>
            <person name="Bluhm B."/>
            <person name="Cannon C."/>
            <person name="Castanera R."/>
            <person name="Culley D."/>
            <person name="Daum C."/>
            <person name="Ezra D."/>
            <person name="Gonzalez J."/>
            <person name="Henrissat B."/>
            <person name="Kuo A."/>
            <person name="Liang C."/>
            <person name="Lipzen A."/>
            <person name="Lutzoni F."/>
            <person name="Magnuson J."/>
            <person name="Mondo S."/>
            <person name="Nolan M."/>
            <person name="Ohm R."/>
            <person name="Pangilinan J."/>
            <person name="Park H.-J."/>
            <person name="Ramirez L."/>
            <person name="Alfaro M."/>
            <person name="Sun H."/>
            <person name="Tritt A."/>
            <person name="Yoshinaga Y."/>
            <person name="Zwiers L.-H."/>
            <person name="Turgeon B."/>
            <person name="Goodwin S."/>
            <person name="Spatafora J."/>
            <person name="Crous P."/>
            <person name="Grigoriev I."/>
        </authorList>
    </citation>
    <scope>NUCLEOTIDE SEQUENCE [LARGE SCALE GENOMIC DNA]</scope>
    <source>
        <strain evidence="4">CECT 20119</strain>
    </source>
</reference>
<sequence length="560" mass="57476">MVKINTSLLLGAGLAGFAAAHPGEHEHHDEAAVAAQIEYGKMIKRGLQNCESSPAYQAIHARAQERRWEKAQKLRQKRGIALETPYKARLRKRDSASLNTFAAENHNKTGEGYTTDTSSSDLFASYKNSSCILTPEVTYGPYYVSGEHYRTNVVEDQEGVPVHIEYQYIDVETCEVATGLYIETWSTNATGVYAGVVASGNGDQSDTSNLNKTFQRGVTKVDSDGVGFFDVLFPGYYTGRTTHIHLMTHLNGTVFENKTFQSDNVVHVGQLFFDEDLIDAVNAVAPYNTNTQTRTYNADDSIAQQGADNNYDPFPDWTYLGSDISDGILAWIAIGINKTASTQVTPAAYLTSSGGVANTNSGMGGGSGGPPSGGNGTSGGPPSGTPPNGTGSPASGSGSGNGSTATVSGAAVSATGGSTGQSGAGGPPSGTAPSGGAGADGPSGTGGMGGPSGVGSSGPSAPGSSSVATSSSSVAPTTTSARASTTTTKAGKAKTTTTTTKKVKSKTTKKGKKGKTTTITTKTKKGKKTTTKTKKGKTTKTKKGKTTAKKTKATAAAGKQ</sequence>
<feature type="signal peptide" evidence="2">
    <location>
        <begin position="1"/>
        <end position="20"/>
    </location>
</feature>
<dbReference type="PANTHER" id="PTHR34315">
    <property type="match status" value="1"/>
</dbReference>
<organism evidence="3 4">
    <name type="scientific">Elsinoe ampelina</name>
    <dbReference type="NCBI Taxonomy" id="302913"/>
    <lineage>
        <taxon>Eukaryota</taxon>
        <taxon>Fungi</taxon>
        <taxon>Dikarya</taxon>
        <taxon>Ascomycota</taxon>
        <taxon>Pezizomycotina</taxon>
        <taxon>Dothideomycetes</taxon>
        <taxon>Dothideomycetidae</taxon>
        <taxon>Myriangiales</taxon>
        <taxon>Elsinoaceae</taxon>
        <taxon>Elsinoe</taxon>
    </lineage>
</organism>